<dbReference type="AlphaFoldDB" id="A0A183SKG6"/>
<dbReference type="EMBL" id="UYSU01032970">
    <property type="protein sequence ID" value="VDL91099.1"/>
    <property type="molecule type" value="Genomic_DNA"/>
</dbReference>
<evidence type="ECO:0000313" key="5">
    <source>
        <dbReference type="WBParaSite" id="SSLN_0000486901-mRNA-1"/>
    </source>
</evidence>
<dbReference type="WBParaSite" id="SSLN_0000486901-mRNA-1">
    <property type="protein sequence ID" value="SSLN_0000486901-mRNA-1"/>
    <property type="gene ID" value="SSLN_0000486901"/>
</dbReference>
<gene>
    <name evidence="3" type="ORF">SSLN_LOCUS4714</name>
</gene>
<dbReference type="InterPro" id="IPR033060">
    <property type="entry name" value="INTS7"/>
</dbReference>
<dbReference type="Proteomes" id="UP000275846">
    <property type="component" value="Unassembled WGS sequence"/>
</dbReference>
<accession>A0A183SKG6</accession>
<keyword evidence="4" id="KW-1185">Reference proteome</keyword>
<name>A0A183SKG6_SCHSO</name>
<dbReference type="GO" id="GO:0034472">
    <property type="term" value="P:snRNA 3'-end processing"/>
    <property type="evidence" value="ECO:0007669"/>
    <property type="project" value="TreeGrafter"/>
</dbReference>
<reference evidence="5" key="1">
    <citation type="submission" date="2016-06" db="UniProtKB">
        <authorList>
            <consortium name="WormBaseParasite"/>
        </authorList>
    </citation>
    <scope>IDENTIFICATION</scope>
</reference>
<evidence type="ECO:0000259" key="2">
    <source>
        <dbReference type="Pfam" id="PF24436"/>
    </source>
</evidence>
<dbReference type="OrthoDB" id="1921953at2759"/>
<reference evidence="3 4" key="2">
    <citation type="submission" date="2018-11" db="EMBL/GenBank/DDBJ databases">
        <authorList>
            <consortium name="Pathogen Informatics"/>
        </authorList>
    </citation>
    <scope>NUCLEOTIDE SEQUENCE [LARGE SCALE GENOMIC DNA]</scope>
    <source>
        <strain evidence="3 4">NST_G2</strain>
    </source>
</reference>
<feature type="compositionally biased region" description="Low complexity" evidence="1">
    <location>
        <begin position="346"/>
        <end position="360"/>
    </location>
</feature>
<dbReference type="PANTHER" id="PTHR13322:SF2">
    <property type="entry name" value="INTEGRATOR COMPLEX SUBUNIT 7"/>
    <property type="match status" value="1"/>
</dbReference>
<evidence type="ECO:0000313" key="3">
    <source>
        <dbReference type="EMBL" id="VDL91099.1"/>
    </source>
</evidence>
<dbReference type="GO" id="GO:0032039">
    <property type="term" value="C:integrator complex"/>
    <property type="evidence" value="ECO:0007669"/>
    <property type="project" value="InterPro"/>
</dbReference>
<feature type="domain" description="Integrator complex subunit 7 N-terminal" evidence="2">
    <location>
        <begin position="19"/>
        <end position="63"/>
    </location>
</feature>
<dbReference type="STRING" id="70667.A0A183SKG6"/>
<feature type="region of interest" description="Disordered" evidence="1">
    <location>
        <begin position="346"/>
        <end position="368"/>
    </location>
</feature>
<evidence type="ECO:0000256" key="1">
    <source>
        <dbReference type="SAM" id="MobiDB-lite"/>
    </source>
</evidence>
<dbReference type="Pfam" id="PF24436">
    <property type="entry name" value="INTS7_N"/>
    <property type="match status" value="1"/>
</dbReference>
<protein>
    <submittedName>
        <fullName evidence="5">HECT domain-containing protein</fullName>
    </submittedName>
</protein>
<dbReference type="PANTHER" id="PTHR13322">
    <property type="entry name" value="C1ORF73 PROTEIN"/>
    <property type="match status" value="1"/>
</dbReference>
<sequence>MILSGGHGESCPELAKKIKGLSSANLGEQCKAIAEFPTLILKYPFPMVINSIFLKISELFREGFFGLLCRIFQHNVSVHHIVMAKLESHYEVELDAALWTAHELISISNKLPPKSVECIASTTSGSSIWCGRSGLRHYLDSNVVYSISKRLCKLFGSSSCISEKEEILAIFFKLTESCNFVDLLLHLDETSTEDDGSPGCVASCVQWVALEYTQSPAHFNSALVPRALSLACKLAVLIHLRGGDIKLTSGWNSIFQSDSVSDFIAQTMSSRKAVKVEDQDSQDDEPWFLSTTGPPLMELKHMYVNLLRFFRVFPKFAVVLRSVGLFEEVVLRKSLEDRIWERAQVAGAAGAAPGRTTTPGSDPTEWECHKGHIKKEPLQPDSQSASQPLYTKHIGLTTRSELSRHLSTFQATAFSAP</sequence>
<evidence type="ECO:0000313" key="4">
    <source>
        <dbReference type="Proteomes" id="UP000275846"/>
    </source>
</evidence>
<organism evidence="5">
    <name type="scientific">Schistocephalus solidus</name>
    <name type="common">Tapeworm</name>
    <dbReference type="NCBI Taxonomy" id="70667"/>
    <lineage>
        <taxon>Eukaryota</taxon>
        <taxon>Metazoa</taxon>
        <taxon>Spiralia</taxon>
        <taxon>Lophotrochozoa</taxon>
        <taxon>Platyhelminthes</taxon>
        <taxon>Cestoda</taxon>
        <taxon>Eucestoda</taxon>
        <taxon>Diphyllobothriidea</taxon>
        <taxon>Diphyllobothriidae</taxon>
        <taxon>Schistocephalus</taxon>
    </lineage>
</organism>
<dbReference type="InterPro" id="IPR056516">
    <property type="entry name" value="INTS7_N"/>
</dbReference>
<proteinExistence type="predicted"/>